<gene>
    <name evidence="2" type="ORF">FRY98_04325</name>
</gene>
<protein>
    <submittedName>
        <fullName evidence="2">Uncharacterized protein</fullName>
    </submittedName>
</protein>
<dbReference type="AlphaFoldDB" id="A0A5D0CYX5"/>
<feature type="transmembrane region" description="Helical" evidence="1">
    <location>
        <begin position="35"/>
        <end position="56"/>
    </location>
</feature>
<sequence length="61" mass="6234">MKANRLIGPACGFLGGTTFGSGLAFLLGWMSYPVIASVSFFGLSGAVLGALAVKIVRKQAD</sequence>
<keyword evidence="3" id="KW-1185">Reference proteome</keyword>
<proteinExistence type="predicted"/>
<dbReference type="OrthoDB" id="2664367at2"/>
<keyword evidence="1" id="KW-0472">Membrane</keyword>
<accession>A0A5D0CYX5</accession>
<evidence type="ECO:0000313" key="2">
    <source>
        <dbReference type="EMBL" id="TYA14898.1"/>
    </source>
</evidence>
<evidence type="ECO:0000313" key="3">
    <source>
        <dbReference type="Proteomes" id="UP000325218"/>
    </source>
</evidence>
<organism evidence="2 3">
    <name type="scientific">Paenibacillus faecis</name>
    <dbReference type="NCBI Taxonomy" id="862114"/>
    <lineage>
        <taxon>Bacteria</taxon>
        <taxon>Bacillati</taxon>
        <taxon>Bacillota</taxon>
        <taxon>Bacilli</taxon>
        <taxon>Bacillales</taxon>
        <taxon>Paenibacillaceae</taxon>
        <taxon>Paenibacillus</taxon>
    </lineage>
</organism>
<evidence type="ECO:0000256" key="1">
    <source>
        <dbReference type="SAM" id="Phobius"/>
    </source>
</evidence>
<keyword evidence="1" id="KW-1133">Transmembrane helix</keyword>
<dbReference type="RefSeq" id="WP_148450491.1">
    <property type="nucleotide sequence ID" value="NZ_VSDO01000001.1"/>
</dbReference>
<comment type="caution">
    <text evidence="2">The sequence shown here is derived from an EMBL/GenBank/DDBJ whole genome shotgun (WGS) entry which is preliminary data.</text>
</comment>
<keyword evidence="1" id="KW-0812">Transmembrane</keyword>
<reference evidence="2 3" key="1">
    <citation type="submission" date="2019-08" db="EMBL/GenBank/DDBJ databases">
        <title>Genome sequencing of Paenibacillus faecis DSM 23593(T).</title>
        <authorList>
            <person name="Kook J.-K."/>
            <person name="Park S.-N."/>
            <person name="Lim Y.K."/>
        </authorList>
    </citation>
    <scope>NUCLEOTIDE SEQUENCE [LARGE SCALE GENOMIC DNA]</scope>
    <source>
        <strain evidence="2 3">DSM 23593</strain>
    </source>
</reference>
<dbReference type="EMBL" id="VSDO01000001">
    <property type="protein sequence ID" value="TYA14898.1"/>
    <property type="molecule type" value="Genomic_DNA"/>
</dbReference>
<name>A0A5D0CYX5_9BACL</name>
<feature type="transmembrane region" description="Helical" evidence="1">
    <location>
        <begin position="7"/>
        <end position="29"/>
    </location>
</feature>
<dbReference type="Proteomes" id="UP000325218">
    <property type="component" value="Unassembled WGS sequence"/>
</dbReference>